<reference evidence="1" key="3">
    <citation type="submission" date="2022-01" db="UniProtKB">
        <authorList>
            <consortium name="EnsemblPlants"/>
        </authorList>
    </citation>
    <scope>IDENTIFICATION</scope>
    <source>
        <strain evidence="1">subsp. vulgare</strain>
    </source>
</reference>
<proteinExistence type="predicted"/>
<dbReference type="AlphaFoldDB" id="A0A8I6Y566"/>
<dbReference type="Proteomes" id="UP000011116">
    <property type="component" value="Chromosome 5H"/>
</dbReference>
<evidence type="ECO:0000313" key="2">
    <source>
        <dbReference type="Proteomes" id="UP000011116"/>
    </source>
</evidence>
<organism evidence="1 2">
    <name type="scientific">Hordeum vulgare subsp. vulgare</name>
    <name type="common">Domesticated barley</name>
    <dbReference type="NCBI Taxonomy" id="112509"/>
    <lineage>
        <taxon>Eukaryota</taxon>
        <taxon>Viridiplantae</taxon>
        <taxon>Streptophyta</taxon>
        <taxon>Embryophyta</taxon>
        <taxon>Tracheophyta</taxon>
        <taxon>Spermatophyta</taxon>
        <taxon>Magnoliopsida</taxon>
        <taxon>Liliopsida</taxon>
        <taxon>Poales</taxon>
        <taxon>Poaceae</taxon>
        <taxon>BOP clade</taxon>
        <taxon>Pooideae</taxon>
        <taxon>Triticodae</taxon>
        <taxon>Triticeae</taxon>
        <taxon>Hordeinae</taxon>
        <taxon>Hordeum</taxon>
    </lineage>
</organism>
<accession>A0A8I6Y566</accession>
<name>A0A8I6Y566_HORVV</name>
<reference evidence="1" key="2">
    <citation type="submission" date="2020-10" db="EMBL/GenBank/DDBJ databases">
        <authorList>
            <person name="Scholz U."/>
            <person name="Mascher M."/>
            <person name="Fiebig A."/>
        </authorList>
    </citation>
    <scope>NUCLEOTIDE SEQUENCE [LARGE SCALE GENOMIC DNA]</scope>
    <source>
        <strain evidence="1">cv. Morex</strain>
    </source>
</reference>
<protein>
    <submittedName>
        <fullName evidence="1">Uncharacterized protein</fullName>
    </submittedName>
</protein>
<evidence type="ECO:0000313" key="1">
    <source>
        <dbReference type="EnsemblPlants" id="HORVU.MOREX.r3.5HG0537120.1.CDS1"/>
    </source>
</evidence>
<dbReference type="Gramene" id="HORVU.MOREX.r2.5HG0446920.1">
    <property type="protein sequence ID" value="HORVU.MOREX.r2.5HG0446920.1.CDS.1"/>
    <property type="gene ID" value="HORVU.MOREX.r2.5HG0446920"/>
</dbReference>
<dbReference type="EnsemblPlants" id="HORVU.MOREX.r3.5HG0537120.1">
    <property type="protein sequence ID" value="HORVU.MOREX.r3.5HG0537120.1.CDS1"/>
    <property type="gene ID" value="HORVU.MOREX.r3.5HG0537120"/>
</dbReference>
<dbReference type="Gramene" id="HORVU.MOREX.r3.5HG0537120.1">
    <property type="protein sequence ID" value="HORVU.MOREX.r3.5HG0537120.1.CDS1"/>
    <property type="gene ID" value="HORVU.MOREX.r3.5HG0537120"/>
</dbReference>
<sequence>MDGWMGMHHHSTTFTCLASGLPEEYDPPASVSVTTPLSLLLQTSFPCPKLVIRVGMKIQPTSHPSSPLLQPSTLLVDTTENVCDQNKTGKFHCPNFFVKEDHLRLCIDRLMHTTIH</sequence>
<reference evidence="2" key="1">
    <citation type="journal article" date="2012" name="Nature">
        <title>A physical, genetic and functional sequence assembly of the barley genome.</title>
        <authorList>
            <consortium name="The International Barley Genome Sequencing Consortium"/>
            <person name="Mayer K.F."/>
            <person name="Waugh R."/>
            <person name="Brown J.W."/>
            <person name="Schulman A."/>
            <person name="Langridge P."/>
            <person name="Platzer M."/>
            <person name="Fincher G.B."/>
            <person name="Muehlbauer G.J."/>
            <person name="Sato K."/>
            <person name="Close T.J."/>
            <person name="Wise R.P."/>
            <person name="Stein N."/>
        </authorList>
    </citation>
    <scope>NUCLEOTIDE SEQUENCE [LARGE SCALE GENOMIC DNA]</scope>
    <source>
        <strain evidence="2">cv. Morex</strain>
    </source>
</reference>
<keyword evidence="2" id="KW-1185">Reference proteome</keyword>